<comment type="caution">
    <text evidence="5">The sequence shown here is derived from an EMBL/GenBank/DDBJ whole genome shotgun (WGS) entry which is preliminary data.</text>
</comment>
<name>A0A6G4X3X6_9ACTN</name>
<feature type="domain" description="Penicillin-binding protein transpeptidase" evidence="3">
    <location>
        <begin position="311"/>
        <end position="583"/>
    </location>
</feature>
<dbReference type="GO" id="GO:0005886">
    <property type="term" value="C:plasma membrane"/>
    <property type="evidence" value="ECO:0007669"/>
    <property type="project" value="TreeGrafter"/>
</dbReference>
<feature type="transmembrane region" description="Helical" evidence="2">
    <location>
        <begin position="62"/>
        <end position="82"/>
    </location>
</feature>
<keyword evidence="2" id="KW-0472">Membrane</keyword>
<dbReference type="PANTHER" id="PTHR30627">
    <property type="entry name" value="PEPTIDOGLYCAN D,D-TRANSPEPTIDASE"/>
    <property type="match status" value="1"/>
</dbReference>
<dbReference type="InterPro" id="IPR012338">
    <property type="entry name" value="Beta-lactam/transpept-like"/>
</dbReference>
<keyword evidence="6" id="KW-1185">Reference proteome</keyword>
<dbReference type="Pfam" id="PF05223">
    <property type="entry name" value="MecA_N"/>
    <property type="match status" value="1"/>
</dbReference>
<dbReference type="Proteomes" id="UP000477722">
    <property type="component" value="Unassembled WGS sequence"/>
</dbReference>
<dbReference type="EMBL" id="JAAKZZ010000294">
    <property type="protein sequence ID" value="NGO71371.1"/>
    <property type="molecule type" value="Genomic_DNA"/>
</dbReference>
<dbReference type="AlphaFoldDB" id="A0A6G4X3X6"/>
<dbReference type="SUPFAM" id="SSF56601">
    <property type="entry name" value="beta-lactamase/transpeptidase-like"/>
    <property type="match status" value="1"/>
</dbReference>
<proteinExistence type="predicted"/>
<dbReference type="InterPro" id="IPR050515">
    <property type="entry name" value="Beta-lactam/transpept"/>
</dbReference>
<dbReference type="PANTHER" id="PTHR30627:SF24">
    <property type="entry name" value="PENICILLIN-BINDING PROTEIN 4B"/>
    <property type="match status" value="1"/>
</dbReference>
<evidence type="ECO:0000256" key="1">
    <source>
        <dbReference type="SAM" id="MobiDB-lite"/>
    </source>
</evidence>
<evidence type="ECO:0000259" key="3">
    <source>
        <dbReference type="Pfam" id="PF00905"/>
    </source>
</evidence>
<reference evidence="5 6" key="1">
    <citation type="submission" date="2020-02" db="EMBL/GenBank/DDBJ databases">
        <title>Whole-genome analyses of novel actinobacteria.</title>
        <authorList>
            <person name="Sahin N."/>
            <person name="Tatar D."/>
        </authorList>
    </citation>
    <scope>NUCLEOTIDE SEQUENCE [LARGE SCALE GENOMIC DNA]</scope>
    <source>
        <strain evidence="5 6">SB3404</strain>
    </source>
</reference>
<feature type="domain" description="NTF2-like N-terminal transpeptidase" evidence="4">
    <location>
        <begin position="95"/>
        <end position="203"/>
    </location>
</feature>
<accession>A0A6G4X3X6</accession>
<dbReference type="GO" id="GO:0071972">
    <property type="term" value="F:peptidoglycan L,D-transpeptidase activity"/>
    <property type="evidence" value="ECO:0007669"/>
    <property type="project" value="TreeGrafter"/>
</dbReference>
<feature type="compositionally biased region" description="Basic and acidic residues" evidence="1">
    <location>
        <begin position="1"/>
        <end position="17"/>
    </location>
</feature>
<gene>
    <name evidence="5" type="ORF">G5C65_24060</name>
</gene>
<evidence type="ECO:0000259" key="4">
    <source>
        <dbReference type="Pfam" id="PF05223"/>
    </source>
</evidence>
<dbReference type="GO" id="GO:0008658">
    <property type="term" value="F:penicillin binding"/>
    <property type="evidence" value="ECO:0007669"/>
    <property type="project" value="InterPro"/>
</dbReference>
<dbReference type="InterPro" id="IPR007887">
    <property type="entry name" value="MecA_N"/>
</dbReference>
<feature type="compositionally biased region" description="Basic and acidic residues" evidence="1">
    <location>
        <begin position="27"/>
        <end position="39"/>
    </location>
</feature>
<sequence length="587" mass="62046">MENESPRRRECIRHADGLRASLTTHRAPPEEDAVSHPEPPEPPADAPRPLLTPRRSHRRRTAGIAAALLVLAGGGWGGYQLLASDDGPDPQVTAAQDHLKLFLRGWQQGDARKAASYTDSPQEAESLLKSVTTNLKPSSTRTTVGDGERKDDRNVRVRFTVRMRIPGVGGYGWDSEAGMRKRSDGWTVKFTTPTVHPKLRPGQTLALTTTGSRAKILDKDGGELEAASLVGSVDSASGKGTSGLQARYDKRLSGGKGPRKAVAVTDRTTGKAVKALSAVRRAKGRPVRTTIDPRVQRAAAEALSGVKKNAALVAVDPRNGRILAAANRPGGMNRALQGRYPPGSTFKVVTAAALLDTGLSPSDPAPCPKFARVNGQRFENQDQFTLPKGTVFKESFAESCNTFFVGARSRLGDSALRKTAQTFGIGGEWDVGAATYDGAVPDNTSDNDKAAATIGQGRVQASPLVMASLAATVKNGSFQQPVLVPDSVRKKHRAPRKPAGNVVRDLRGMMRAVVTSGSGHALKGLPGTPHAKTGTAEFGDDNPPNTHAWMIGYQGGDNLAWAVLLEDGGSGGSDAGPVAARFLKKLG</sequence>
<dbReference type="Gene3D" id="3.40.710.10">
    <property type="entry name" value="DD-peptidase/beta-lactamase superfamily"/>
    <property type="match status" value="1"/>
</dbReference>
<evidence type="ECO:0000256" key="2">
    <source>
        <dbReference type="SAM" id="Phobius"/>
    </source>
</evidence>
<keyword evidence="2" id="KW-0812">Transmembrane</keyword>
<feature type="region of interest" description="Disordered" evidence="1">
    <location>
        <begin position="1"/>
        <end position="55"/>
    </location>
</feature>
<dbReference type="GO" id="GO:0046677">
    <property type="term" value="P:response to antibiotic"/>
    <property type="evidence" value="ECO:0007669"/>
    <property type="project" value="InterPro"/>
</dbReference>
<keyword evidence="2" id="KW-1133">Transmembrane helix</keyword>
<evidence type="ECO:0000313" key="6">
    <source>
        <dbReference type="Proteomes" id="UP000477722"/>
    </source>
</evidence>
<evidence type="ECO:0000313" key="5">
    <source>
        <dbReference type="EMBL" id="NGO71371.1"/>
    </source>
</evidence>
<dbReference type="GO" id="GO:0071555">
    <property type="term" value="P:cell wall organization"/>
    <property type="evidence" value="ECO:0007669"/>
    <property type="project" value="TreeGrafter"/>
</dbReference>
<organism evidence="5 6">
    <name type="scientific">Streptomyces boncukensis</name>
    <dbReference type="NCBI Taxonomy" id="2711219"/>
    <lineage>
        <taxon>Bacteria</taxon>
        <taxon>Bacillati</taxon>
        <taxon>Actinomycetota</taxon>
        <taxon>Actinomycetes</taxon>
        <taxon>Kitasatosporales</taxon>
        <taxon>Streptomycetaceae</taxon>
        <taxon>Streptomyces</taxon>
    </lineage>
</organism>
<protein>
    <submittedName>
        <fullName evidence="5">PbsX family transcriptional regulator</fullName>
    </submittedName>
</protein>
<dbReference type="InterPro" id="IPR001460">
    <property type="entry name" value="PCN-bd_Tpept"/>
</dbReference>
<dbReference type="Pfam" id="PF00905">
    <property type="entry name" value="Transpeptidase"/>
    <property type="match status" value="1"/>
</dbReference>